<dbReference type="InterPro" id="IPR023271">
    <property type="entry name" value="Aquaporin-like"/>
</dbReference>
<accession>A0A067R9R5</accession>
<evidence type="ECO:0000256" key="8">
    <source>
        <dbReference type="SAM" id="Phobius"/>
    </source>
</evidence>
<feature type="transmembrane region" description="Helical" evidence="8">
    <location>
        <begin position="97"/>
        <end position="120"/>
    </location>
</feature>
<dbReference type="Proteomes" id="UP000027135">
    <property type="component" value="Unassembled WGS sequence"/>
</dbReference>
<dbReference type="PROSITE" id="PS00221">
    <property type="entry name" value="MIP"/>
    <property type="match status" value="1"/>
</dbReference>
<dbReference type="InterPro" id="IPR034294">
    <property type="entry name" value="Aquaporin_transptr"/>
</dbReference>
<dbReference type="EMBL" id="KK852605">
    <property type="protein sequence ID" value="KDR20426.1"/>
    <property type="molecule type" value="Genomic_DNA"/>
</dbReference>
<dbReference type="PRINTS" id="PR00783">
    <property type="entry name" value="MINTRINSICP"/>
</dbReference>
<sequence>MVNFSANRDIFGPYTHVEVIQRCVGEMLGTFALVFLGCMGVGVHHLNPSVPEHYFIACFNFGLAVMVPILIVGHISQCHMNPAITLTVVISDVMKPALAGLYIISQCIGSVLGYGVLYGLTPMFHNKNPPVCVTVLHKELNVFAGMAMEAFCTGLLCLVVCGVLDKRNAHNTDSTAIKIGLTVSSLALVEAPYTMASFNPARSLGPCVWTGHWENHWVFWVGPLLGSTVAAMFYRFVFFIPKKVDVELQS</sequence>
<feature type="transmembrane region" description="Helical" evidence="8">
    <location>
        <begin position="53"/>
        <end position="76"/>
    </location>
</feature>
<comment type="subcellular location">
    <subcellularLocation>
        <location evidence="1">Membrane</location>
        <topology evidence="1">Multi-pass membrane protein</topology>
    </subcellularLocation>
</comment>
<dbReference type="InterPro" id="IPR022357">
    <property type="entry name" value="MIP_CS"/>
</dbReference>
<dbReference type="GO" id="GO:0005886">
    <property type="term" value="C:plasma membrane"/>
    <property type="evidence" value="ECO:0007669"/>
    <property type="project" value="TreeGrafter"/>
</dbReference>
<dbReference type="PANTHER" id="PTHR19139:SF270">
    <property type="entry name" value="ENTOMOGLYCEROPORIN 1-RELATED"/>
    <property type="match status" value="1"/>
</dbReference>
<dbReference type="SUPFAM" id="SSF81338">
    <property type="entry name" value="Aquaporin-like"/>
    <property type="match status" value="1"/>
</dbReference>
<dbReference type="GO" id="GO:0015267">
    <property type="term" value="F:channel activity"/>
    <property type="evidence" value="ECO:0007669"/>
    <property type="project" value="InterPro"/>
</dbReference>
<keyword evidence="4 7" id="KW-0812">Transmembrane</keyword>
<gene>
    <name evidence="9" type="ORF">L798_04962</name>
</gene>
<keyword evidence="3 7" id="KW-0813">Transport</keyword>
<dbReference type="InParanoid" id="A0A067R9R5"/>
<feature type="transmembrane region" description="Helical" evidence="8">
    <location>
        <begin position="176"/>
        <end position="197"/>
    </location>
</feature>
<keyword evidence="5 8" id="KW-1133">Transmembrane helix</keyword>
<keyword evidence="10" id="KW-1185">Reference proteome</keyword>
<dbReference type="InterPro" id="IPR000425">
    <property type="entry name" value="MIP"/>
</dbReference>
<dbReference type="AlphaFoldDB" id="A0A067R9R5"/>
<protein>
    <submittedName>
        <fullName evidence="9">Aquaporin AQPAe.a</fullName>
    </submittedName>
</protein>
<evidence type="ECO:0000256" key="4">
    <source>
        <dbReference type="ARBA" id="ARBA00022692"/>
    </source>
</evidence>
<dbReference type="Pfam" id="PF00230">
    <property type="entry name" value="MIP"/>
    <property type="match status" value="1"/>
</dbReference>
<organism evidence="9 10">
    <name type="scientific">Zootermopsis nevadensis</name>
    <name type="common">Dampwood termite</name>
    <dbReference type="NCBI Taxonomy" id="136037"/>
    <lineage>
        <taxon>Eukaryota</taxon>
        <taxon>Metazoa</taxon>
        <taxon>Ecdysozoa</taxon>
        <taxon>Arthropoda</taxon>
        <taxon>Hexapoda</taxon>
        <taxon>Insecta</taxon>
        <taxon>Pterygota</taxon>
        <taxon>Neoptera</taxon>
        <taxon>Polyneoptera</taxon>
        <taxon>Dictyoptera</taxon>
        <taxon>Blattodea</taxon>
        <taxon>Blattoidea</taxon>
        <taxon>Termitoidae</taxon>
        <taxon>Termopsidae</taxon>
        <taxon>Zootermopsis</taxon>
    </lineage>
</organism>
<dbReference type="eggNOG" id="KOG0223">
    <property type="taxonomic scope" value="Eukaryota"/>
</dbReference>
<evidence type="ECO:0000256" key="6">
    <source>
        <dbReference type="ARBA" id="ARBA00023136"/>
    </source>
</evidence>
<feature type="transmembrane region" description="Helical" evidence="8">
    <location>
        <begin position="140"/>
        <end position="164"/>
    </location>
</feature>
<feature type="transmembrane region" description="Helical" evidence="8">
    <location>
        <begin position="28"/>
        <end position="47"/>
    </location>
</feature>
<evidence type="ECO:0000256" key="2">
    <source>
        <dbReference type="ARBA" id="ARBA00006175"/>
    </source>
</evidence>
<feature type="transmembrane region" description="Helical" evidence="8">
    <location>
        <begin position="217"/>
        <end position="240"/>
    </location>
</feature>
<comment type="similarity">
    <text evidence="2 7">Belongs to the MIP/aquaporin (TC 1.A.8) family.</text>
</comment>
<keyword evidence="6 8" id="KW-0472">Membrane</keyword>
<dbReference type="PANTHER" id="PTHR19139">
    <property type="entry name" value="AQUAPORIN TRANSPORTER"/>
    <property type="match status" value="1"/>
</dbReference>
<evidence type="ECO:0000256" key="3">
    <source>
        <dbReference type="ARBA" id="ARBA00022448"/>
    </source>
</evidence>
<dbReference type="FunCoup" id="A0A067R9R5">
    <property type="interactions" value="56"/>
</dbReference>
<proteinExistence type="inferred from homology"/>
<dbReference type="OMA" id="TPACINT"/>
<evidence type="ECO:0000313" key="10">
    <source>
        <dbReference type="Proteomes" id="UP000027135"/>
    </source>
</evidence>
<evidence type="ECO:0000256" key="7">
    <source>
        <dbReference type="RuleBase" id="RU000477"/>
    </source>
</evidence>
<evidence type="ECO:0000256" key="1">
    <source>
        <dbReference type="ARBA" id="ARBA00004141"/>
    </source>
</evidence>
<evidence type="ECO:0000313" key="9">
    <source>
        <dbReference type="EMBL" id="KDR20426.1"/>
    </source>
</evidence>
<dbReference type="OrthoDB" id="3222at2759"/>
<dbReference type="STRING" id="136037.A0A067R9R5"/>
<evidence type="ECO:0000256" key="5">
    <source>
        <dbReference type="ARBA" id="ARBA00022989"/>
    </source>
</evidence>
<name>A0A067R9R5_ZOONE</name>
<dbReference type="Gene3D" id="1.20.1080.10">
    <property type="entry name" value="Glycerol uptake facilitator protein"/>
    <property type="match status" value="1"/>
</dbReference>
<reference evidence="9 10" key="1">
    <citation type="journal article" date="2014" name="Nat. Commun.">
        <title>Molecular traces of alternative social organization in a termite genome.</title>
        <authorList>
            <person name="Terrapon N."/>
            <person name="Li C."/>
            <person name="Robertson H.M."/>
            <person name="Ji L."/>
            <person name="Meng X."/>
            <person name="Booth W."/>
            <person name="Chen Z."/>
            <person name="Childers C.P."/>
            <person name="Glastad K.M."/>
            <person name="Gokhale K."/>
            <person name="Gowin J."/>
            <person name="Gronenberg W."/>
            <person name="Hermansen R.A."/>
            <person name="Hu H."/>
            <person name="Hunt B.G."/>
            <person name="Huylmans A.K."/>
            <person name="Khalil S.M."/>
            <person name="Mitchell R.D."/>
            <person name="Munoz-Torres M.C."/>
            <person name="Mustard J.A."/>
            <person name="Pan H."/>
            <person name="Reese J.T."/>
            <person name="Scharf M.E."/>
            <person name="Sun F."/>
            <person name="Vogel H."/>
            <person name="Xiao J."/>
            <person name="Yang W."/>
            <person name="Yang Z."/>
            <person name="Yang Z."/>
            <person name="Zhou J."/>
            <person name="Zhu J."/>
            <person name="Brent C.S."/>
            <person name="Elsik C.G."/>
            <person name="Goodisman M.A."/>
            <person name="Liberles D.A."/>
            <person name="Roe R.M."/>
            <person name="Vargo E.L."/>
            <person name="Vilcinskas A."/>
            <person name="Wang J."/>
            <person name="Bornberg-Bauer E."/>
            <person name="Korb J."/>
            <person name="Zhang G."/>
            <person name="Liebig J."/>
        </authorList>
    </citation>
    <scope>NUCLEOTIDE SEQUENCE [LARGE SCALE GENOMIC DNA]</scope>
    <source>
        <tissue evidence="9">Whole organism</tissue>
    </source>
</reference>